<dbReference type="InterPro" id="IPR000618">
    <property type="entry name" value="Insect_cuticle"/>
</dbReference>
<evidence type="ECO:0000256" key="3">
    <source>
        <dbReference type="SAM" id="SignalP"/>
    </source>
</evidence>
<dbReference type="GO" id="GO:0008010">
    <property type="term" value="F:structural constituent of chitin-based larval cuticle"/>
    <property type="evidence" value="ECO:0007669"/>
    <property type="project" value="TreeGrafter"/>
</dbReference>
<dbReference type="InterPro" id="IPR050468">
    <property type="entry name" value="Cuticle_Struct_Prot"/>
</dbReference>
<protein>
    <recommendedName>
        <fullName evidence="6">Cuticle protein</fullName>
    </recommendedName>
</protein>
<gene>
    <name evidence="4" type="ORF">HPB48_002477</name>
</gene>
<evidence type="ECO:0008006" key="6">
    <source>
        <dbReference type="Google" id="ProtNLM"/>
    </source>
</evidence>
<dbReference type="EMBL" id="JABSTR010000005">
    <property type="protein sequence ID" value="KAH9370592.1"/>
    <property type="molecule type" value="Genomic_DNA"/>
</dbReference>
<evidence type="ECO:0000256" key="2">
    <source>
        <dbReference type="PROSITE-ProRule" id="PRU00497"/>
    </source>
</evidence>
<dbReference type="Pfam" id="PF00379">
    <property type="entry name" value="Chitin_bind_4"/>
    <property type="match status" value="1"/>
</dbReference>
<dbReference type="Gene3D" id="3.10.50.10">
    <property type="match status" value="1"/>
</dbReference>
<evidence type="ECO:0000256" key="1">
    <source>
        <dbReference type="ARBA" id="ARBA00022460"/>
    </source>
</evidence>
<dbReference type="OMA" id="NTQHRHE"/>
<dbReference type="VEuPathDB" id="VectorBase:HLOH_052769"/>
<sequence length="156" mass="17200">MKLAVVVLASSLSVMAVHAGHHLGHAVVPAYVAAQEVHPYAFGYEVKDAWGNTQHRHEVSDEYNTKRGSYGYTDAHGIYRRVEYVADDLGFRAVVKTNEPGTRSHYAADAQYHSTAPQPEVHHQHKGHVEVPVYVDASPQHTVVVADGAHGHYGYH</sequence>
<name>A0A9J6G7T5_HAELO</name>
<reference evidence="4 5" key="1">
    <citation type="journal article" date="2020" name="Cell">
        <title>Large-Scale Comparative Analyses of Tick Genomes Elucidate Their Genetic Diversity and Vector Capacities.</title>
        <authorList>
            <consortium name="Tick Genome and Microbiome Consortium (TIGMIC)"/>
            <person name="Jia N."/>
            <person name="Wang J."/>
            <person name="Shi W."/>
            <person name="Du L."/>
            <person name="Sun Y."/>
            <person name="Zhan W."/>
            <person name="Jiang J.F."/>
            <person name="Wang Q."/>
            <person name="Zhang B."/>
            <person name="Ji P."/>
            <person name="Bell-Sakyi L."/>
            <person name="Cui X.M."/>
            <person name="Yuan T.T."/>
            <person name="Jiang B.G."/>
            <person name="Yang W.F."/>
            <person name="Lam T.T."/>
            <person name="Chang Q.C."/>
            <person name="Ding S.J."/>
            <person name="Wang X.J."/>
            <person name="Zhu J.G."/>
            <person name="Ruan X.D."/>
            <person name="Zhao L."/>
            <person name="Wei J.T."/>
            <person name="Ye R.Z."/>
            <person name="Que T.C."/>
            <person name="Du C.H."/>
            <person name="Zhou Y.H."/>
            <person name="Cheng J.X."/>
            <person name="Dai P.F."/>
            <person name="Guo W.B."/>
            <person name="Han X.H."/>
            <person name="Huang E.J."/>
            <person name="Li L.F."/>
            <person name="Wei W."/>
            <person name="Gao Y.C."/>
            <person name="Liu J.Z."/>
            <person name="Shao H.Z."/>
            <person name="Wang X."/>
            <person name="Wang C.C."/>
            <person name="Yang T.C."/>
            <person name="Huo Q.B."/>
            <person name="Li W."/>
            <person name="Chen H.Y."/>
            <person name="Chen S.E."/>
            <person name="Zhou L.G."/>
            <person name="Ni X.B."/>
            <person name="Tian J.H."/>
            <person name="Sheng Y."/>
            <person name="Liu T."/>
            <person name="Pan Y.S."/>
            <person name="Xia L.Y."/>
            <person name="Li J."/>
            <person name="Zhao F."/>
            <person name="Cao W.C."/>
        </authorList>
    </citation>
    <scope>NUCLEOTIDE SEQUENCE [LARGE SCALE GENOMIC DNA]</scope>
    <source>
        <strain evidence="4">HaeL-2018</strain>
    </source>
</reference>
<evidence type="ECO:0000313" key="4">
    <source>
        <dbReference type="EMBL" id="KAH9370592.1"/>
    </source>
</evidence>
<keyword evidence="5" id="KW-1185">Reference proteome</keyword>
<feature type="chain" id="PRO_5039925957" description="Cuticle protein" evidence="3">
    <location>
        <begin position="20"/>
        <end position="156"/>
    </location>
</feature>
<dbReference type="PANTHER" id="PTHR10380:SF173">
    <property type="entry name" value="CUTICULAR PROTEIN 47EF, ISOFORM C-RELATED"/>
    <property type="match status" value="1"/>
</dbReference>
<dbReference type="OrthoDB" id="6515429at2759"/>
<dbReference type="AlphaFoldDB" id="A0A9J6G7T5"/>
<feature type="signal peptide" evidence="3">
    <location>
        <begin position="1"/>
        <end position="19"/>
    </location>
</feature>
<dbReference type="Proteomes" id="UP000821853">
    <property type="component" value="Chromosome 3"/>
</dbReference>
<keyword evidence="1 2" id="KW-0193">Cuticle</keyword>
<comment type="caution">
    <text evidence="4">The sequence shown here is derived from an EMBL/GenBank/DDBJ whole genome shotgun (WGS) entry which is preliminary data.</text>
</comment>
<dbReference type="GO" id="GO:0062129">
    <property type="term" value="C:chitin-based extracellular matrix"/>
    <property type="evidence" value="ECO:0007669"/>
    <property type="project" value="TreeGrafter"/>
</dbReference>
<accession>A0A9J6G7T5</accession>
<dbReference type="InterPro" id="IPR029070">
    <property type="entry name" value="Chitinase_insertion_sf"/>
</dbReference>
<dbReference type="PANTHER" id="PTHR10380">
    <property type="entry name" value="CUTICLE PROTEIN"/>
    <property type="match status" value="1"/>
</dbReference>
<proteinExistence type="predicted"/>
<keyword evidence="3" id="KW-0732">Signal</keyword>
<evidence type="ECO:0000313" key="5">
    <source>
        <dbReference type="Proteomes" id="UP000821853"/>
    </source>
</evidence>
<dbReference type="PROSITE" id="PS51155">
    <property type="entry name" value="CHIT_BIND_RR_2"/>
    <property type="match status" value="1"/>
</dbReference>
<organism evidence="4 5">
    <name type="scientific">Haemaphysalis longicornis</name>
    <name type="common">Bush tick</name>
    <dbReference type="NCBI Taxonomy" id="44386"/>
    <lineage>
        <taxon>Eukaryota</taxon>
        <taxon>Metazoa</taxon>
        <taxon>Ecdysozoa</taxon>
        <taxon>Arthropoda</taxon>
        <taxon>Chelicerata</taxon>
        <taxon>Arachnida</taxon>
        <taxon>Acari</taxon>
        <taxon>Parasitiformes</taxon>
        <taxon>Ixodida</taxon>
        <taxon>Ixodoidea</taxon>
        <taxon>Ixodidae</taxon>
        <taxon>Haemaphysalinae</taxon>
        <taxon>Haemaphysalis</taxon>
    </lineage>
</organism>